<evidence type="ECO:0000313" key="3">
    <source>
        <dbReference type="Proteomes" id="UP001152797"/>
    </source>
</evidence>
<dbReference type="Proteomes" id="UP001152797">
    <property type="component" value="Unassembled WGS sequence"/>
</dbReference>
<evidence type="ECO:0000313" key="2">
    <source>
        <dbReference type="EMBL" id="CAL4762144.1"/>
    </source>
</evidence>
<accession>A0A9P1BK69</accession>
<sequence>MGQGGQGGQAKPASPATNLQIRFFGLQKAAAARRCTKCCLHCSHRSDHCGQLDLHWEVVEGAFGLGLALHDLQTLDHTR</sequence>
<keyword evidence="3" id="KW-1185">Reference proteome</keyword>
<proteinExistence type="predicted"/>
<name>A0A9P1BK69_9DINO</name>
<protein>
    <submittedName>
        <fullName evidence="1">Uncharacterized protein</fullName>
    </submittedName>
</protein>
<dbReference type="EMBL" id="CAMXCT010000161">
    <property type="protein sequence ID" value="CAI3974832.1"/>
    <property type="molecule type" value="Genomic_DNA"/>
</dbReference>
<evidence type="ECO:0000313" key="1">
    <source>
        <dbReference type="EMBL" id="CAI3974832.1"/>
    </source>
</evidence>
<dbReference type="EMBL" id="CAMXCT020000161">
    <property type="protein sequence ID" value="CAL1128207.1"/>
    <property type="molecule type" value="Genomic_DNA"/>
</dbReference>
<reference evidence="2 3" key="2">
    <citation type="submission" date="2024-05" db="EMBL/GenBank/DDBJ databases">
        <authorList>
            <person name="Chen Y."/>
            <person name="Shah S."/>
            <person name="Dougan E. K."/>
            <person name="Thang M."/>
            <person name="Chan C."/>
        </authorList>
    </citation>
    <scope>NUCLEOTIDE SEQUENCE [LARGE SCALE GENOMIC DNA]</scope>
</reference>
<gene>
    <name evidence="1" type="ORF">C1SCF055_LOCUS3202</name>
</gene>
<comment type="caution">
    <text evidence="1">The sequence shown here is derived from an EMBL/GenBank/DDBJ whole genome shotgun (WGS) entry which is preliminary data.</text>
</comment>
<dbReference type="EMBL" id="CAMXCT030000161">
    <property type="protein sequence ID" value="CAL4762144.1"/>
    <property type="molecule type" value="Genomic_DNA"/>
</dbReference>
<reference evidence="1" key="1">
    <citation type="submission" date="2022-10" db="EMBL/GenBank/DDBJ databases">
        <authorList>
            <person name="Chen Y."/>
            <person name="Dougan E. K."/>
            <person name="Chan C."/>
            <person name="Rhodes N."/>
            <person name="Thang M."/>
        </authorList>
    </citation>
    <scope>NUCLEOTIDE SEQUENCE</scope>
</reference>
<organism evidence="1">
    <name type="scientific">Cladocopium goreaui</name>
    <dbReference type="NCBI Taxonomy" id="2562237"/>
    <lineage>
        <taxon>Eukaryota</taxon>
        <taxon>Sar</taxon>
        <taxon>Alveolata</taxon>
        <taxon>Dinophyceae</taxon>
        <taxon>Suessiales</taxon>
        <taxon>Symbiodiniaceae</taxon>
        <taxon>Cladocopium</taxon>
    </lineage>
</organism>
<dbReference type="AlphaFoldDB" id="A0A9P1BK69"/>